<proteinExistence type="predicted"/>
<gene>
    <name evidence="1" type="ORF">MIND_00273400</name>
</gene>
<sequence>MQVADPRFPNIFAVGDVAATDAHKASGPGHRQAQVAADNIIGMIRGGRPEHIYLRETRRIHLSLGLQLYVTFENPREEGGEPSIKIIDFEDGEHDQDEAERTRLFECRVQNLWERRAPGVTDYYL</sequence>
<dbReference type="Proteomes" id="UP000636479">
    <property type="component" value="Unassembled WGS sequence"/>
</dbReference>
<evidence type="ECO:0000313" key="1">
    <source>
        <dbReference type="EMBL" id="KAF7312593.1"/>
    </source>
</evidence>
<dbReference type="OrthoDB" id="202203at2759"/>
<dbReference type="AlphaFoldDB" id="A0A8H6T7Q1"/>
<comment type="caution">
    <text evidence="1">The sequence shown here is derived from an EMBL/GenBank/DDBJ whole genome shotgun (WGS) entry which is preliminary data.</text>
</comment>
<keyword evidence="2" id="KW-1185">Reference proteome</keyword>
<accession>A0A8H6T7Q1</accession>
<dbReference type="InterPro" id="IPR036188">
    <property type="entry name" value="FAD/NAD-bd_sf"/>
</dbReference>
<organism evidence="1 2">
    <name type="scientific">Mycena indigotica</name>
    <dbReference type="NCBI Taxonomy" id="2126181"/>
    <lineage>
        <taxon>Eukaryota</taxon>
        <taxon>Fungi</taxon>
        <taxon>Dikarya</taxon>
        <taxon>Basidiomycota</taxon>
        <taxon>Agaricomycotina</taxon>
        <taxon>Agaricomycetes</taxon>
        <taxon>Agaricomycetidae</taxon>
        <taxon>Agaricales</taxon>
        <taxon>Marasmiineae</taxon>
        <taxon>Mycenaceae</taxon>
        <taxon>Mycena</taxon>
    </lineage>
</organism>
<dbReference type="Gene3D" id="3.50.50.100">
    <property type="match status" value="1"/>
</dbReference>
<dbReference type="GeneID" id="59342122"/>
<dbReference type="SUPFAM" id="SSF51905">
    <property type="entry name" value="FAD/NAD(P)-binding domain"/>
    <property type="match status" value="1"/>
</dbReference>
<protein>
    <submittedName>
        <fullName evidence="1">FAD/NAD(P)-binding domain-containing protein</fullName>
    </submittedName>
</protein>
<dbReference type="EMBL" id="JACAZF010000002">
    <property type="protein sequence ID" value="KAF7312593.1"/>
    <property type="molecule type" value="Genomic_DNA"/>
</dbReference>
<evidence type="ECO:0000313" key="2">
    <source>
        <dbReference type="Proteomes" id="UP000636479"/>
    </source>
</evidence>
<reference evidence="1" key="1">
    <citation type="submission" date="2020-05" db="EMBL/GenBank/DDBJ databases">
        <title>Mycena genomes resolve the evolution of fungal bioluminescence.</title>
        <authorList>
            <person name="Tsai I.J."/>
        </authorList>
    </citation>
    <scope>NUCLEOTIDE SEQUENCE</scope>
    <source>
        <strain evidence="1">171206Taipei</strain>
    </source>
</reference>
<name>A0A8H6T7Q1_9AGAR</name>
<dbReference type="RefSeq" id="XP_037224701.1">
    <property type="nucleotide sequence ID" value="XM_037359606.1"/>
</dbReference>